<name>A0ABV7SZR2_9SPHN</name>
<dbReference type="Proteomes" id="UP001595713">
    <property type="component" value="Unassembled WGS sequence"/>
</dbReference>
<evidence type="ECO:0000256" key="2">
    <source>
        <dbReference type="SAM" id="Phobius"/>
    </source>
</evidence>
<keyword evidence="2" id="KW-0812">Transmembrane</keyword>
<evidence type="ECO:0000256" key="1">
    <source>
        <dbReference type="SAM" id="MobiDB-lite"/>
    </source>
</evidence>
<evidence type="ECO:0000313" key="4">
    <source>
        <dbReference type="Proteomes" id="UP001595713"/>
    </source>
</evidence>
<comment type="caution">
    <text evidence="3">The sequence shown here is derived from an EMBL/GenBank/DDBJ whole genome shotgun (WGS) entry which is preliminary data.</text>
</comment>
<dbReference type="RefSeq" id="WP_261293019.1">
    <property type="nucleotide sequence ID" value="NZ_JANQBK010000001.1"/>
</dbReference>
<dbReference type="EMBL" id="JBHRXP010000007">
    <property type="protein sequence ID" value="MFC3581112.1"/>
    <property type="molecule type" value="Genomic_DNA"/>
</dbReference>
<accession>A0ABV7SZR2</accession>
<proteinExistence type="predicted"/>
<feature type="transmembrane region" description="Helical" evidence="2">
    <location>
        <begin position="30"/>
        <end position="51"/>
    </location>
</feature>
<organism evidence="3 4">
    <name type="scientific">Sphingomonas hylomeconis</name>
    <dbReference type="NCBI Taxonomy" id="1395958"/>
    <lineage>
        <taxon>Bacteria</taxon>
        <taxon>Pseudomonadati</taxon>
        <taxon>Pseudomonadota</taxon>
        <taxon>Alphaproteobacteria</taxon>
        <taxon>Sphingomonadales</taxon>
        <taxon>Sphingomonadaceae</taxon>
        <taxon>Sphingomonas</taxon>
    </lineage>
</organism>
<feature type="region of interest" description="Disordered" evidence="1">
    <location>
        <begin position="1"/>
        <end position="20"/>
    </location>
</feature>
<sequence>MRGVTDTRARPARRSVAEPVPAPRSRARTVMIVLMTIVAMPFLLIAFLASFDRSR</sequence>
<keyword evidence="2" id="KW-1133">Transmembrane helix</keyword>
<keyword evidence="4" id="KW-1185">Reference proteome</keyword>
<reference evidence="4" key="1">
    <citation type="journal article" date="2019" name="Int. J. Syst. Evol. Microbiol.">
        <title>The Global Catalogue of Microorganisms (GCM) 10K type strain sequencing project: providing services to taxonomists for standard genome sequencing and annotation.</title>
        <authorList>
            <consortium name="The Broad Institute Genomics Platform"/>
            <consortium name="The Broad Institute Genome Sequencing Center for Infectious Disease"/>
            <person name="Wu L."/>
            <person name="Ma J."/>
        </authorList>
    </citation>
    <scope>NUCLEOTIDE SEQUENCE [LARGE SCALE GENOMIC DNA]</scope>
    <source>
        <strain evidence="4">KCTC 42739</strain>
    </source>
</reference>
<protein>
    <submittedName>
        <fullName evidence="3">Uncharacterized protein</fullName>
    </submittedName>
</protein>
<evidence type="ECO:0000313" key="3">
    <source>
        <dbReference type="EMBL" id="MFC3581112.1"/>
    </source>
</evidence>
<gene>
    <name evidence="3" type="ORF">ACFONA_13150</name>
</gene>
<keyword evidence="2" id="KW-0472">Membrane</keyword>